<dbReference type="AlphaFoldDB" id="A0A9D4DR35"/>
<organism evidence="2 3">
    <name type="scientific">Dreissena polymorpha</name>
    <name type="common">Zebra mussel</name>
    <name type="synonym">Mytilus polymorpha</name>
    <dbReference type="NCBI Taxonomy" id="45954"/>
    <lineage>
        <taxon>Eukaryota</taxon>
        <taxon>Metazoa</taxon>
        <taxon>Spiralia</taxon>
        <taxon>Lophotrochozoa</taxon>
        <taxon>Mollusca</taxon>
        <taxon>Bivalvia</taxon>
        <taxon>Autobranchia</taxon>
        <taxon>Heteroconchia</taxon>
        <taxon>Euheterodonta</taxon>
        <taxon>Imparidentia</taxon>
        <taxon>Neoheterodontei</taxon>
        <taxon>Myida</taxon>
        <taxon>Dreissenoidea</taxon>
        <taxon>Dreissenidae</taxon>
        <taxon>Dreissena</taxon>
    </lineage>
</organism>
<keyword evidence="1" id="KW-0472">Membrane</keyword>
<keyword evidence="1" id="KW-0812">Transmembrane</keyword>
<protein>
    <submittedName>
        <fullName evidence="2">Uncharacterized protein</fullName>
    </submittedName>
</protein>
<keyword evidence="1" id="KW-1133">Transmembrane helix</keyword>
<evidence type="ECO:0000313" key="3">
    <source>
        <dbReference type="Proteomes" id="UP000828390"/>
    </source>
</evidence>
<name>A0A9D4DR35_DREPO</name>
<gene>
    <name evidence="2" type="ORF">DPMN_187466</name>
</gene>
<evidence type="ECO:0000256" key="1">
    <source>
        <dbReference type="SAM" id="Phobius"/>
    </source>
</evidence>
<comment type="caution">
    <text evidence="2">The sequence shown here is derived from an EMBL/GenBank/DDBJ whole genome shotgun (WGS) entry which is preliminary data.</text>
</comment>
<reference evidence="2" key="1">
    <citation type="journal article" date="2019" name="bioRxiv">
        <title>The Genome of the Zebra Mussel, Dreissena polymorpha: A Resource for Invasive Species Research.</title>
        <authorList>
            <person name="McCartney M.A."/>
            <person name="Auch B."/>
            <person name="Kono T."/>
            <person name="Mallez S."/>
            <person name="Zhang Y."/>
            <person name="Obille A."/>
            <person name="Becker A."/>
            <person name="Abrahante J.E."/>
            <person name="Garbe J."/>
            <person name="Badalamenti J.P."/>
            <person name="Herman A."/>
            <person name="Mangelson H."/>
            <person name="Liachko I."/>
            <person name="Sullivan S."/>
            <person name="Sone E.D."/>
            <person name="Koren S."/>
            <person name="Silverstein K.A.T."/>
            <person name="Beckman K.B."/>
            <person name="Gohl D.M."/>
        </authorList>
    </citation>
    <scope>NUCLEOTIDE SEQUENCE</scope>
    <source>
        <strain evidence="2">Duluth1</strain>
        <tissue evidence="2">Whole animal</tissue>
    </source>
</reference>
<evidence type="ECO:0000313" key="2">
    <source>
        <dbReference type="EMBL" id="KAH3752840.1"/>
    </source>
</evidence>
<feature type="transmembrane region" description="Helical" evidence="1">
    <location>
        <begin position="23"/>
        <end position="49"/>
    </location>
</feature>
<accession>A0A9D4DR35</accession>
<dbReference type="Proteomes" id="UP000828390">
    <property type="component" value="Unassembled WGS sequence"/>
</dbReference>
<dbReference type="EMBL" id="JAIWYP010000010">
    <property type="protein sequence ID" value="KAH3752840.1"/>
    <property type="molecule type" value="Genomic_DNA"/>
</dbReference>
<keyword evidence="3" id="KW-1185">Reference proteome</keyword>
<reference evidence="2" key="2">
    <citation type="submission" date="2020-11" db="EMBL/GenBank/DDBJ databases">
        <authorList>
            <person name="McCartney M.A."/>
            <person name="Auch B."/>
            <person name="Kono T."/>
            <person name="Mallez S."/>
            <person name="Becker A."/>
            <person name="Gohl D.M."/>
            <person name="Silverstein K.A.T."/>
            <person name="Koren S."/>
            <person name="Bechman K.B."/>
            <person name="Herman A."/>
            <person name="Abrahante J.E."/>
            <person name="Garbe J."/>
        </authorList>
    </citation>
    <scope>NUCLEOTIDE SEQUENCE</scope>
    <source>
        <strain evidence="2">Duluth1</strain>
        <tissue evidence="2">Whole animal</tissue>
    </source>
</reference>
<sequence>MALVGCIVFATNSEIKISVTQGYRYHAGFALCIAAGIMSLVSGVLYMVARKNPQAQPV</sequence>
<proteinExistence type="predicted"/>